<evidence type="ECO:0000313" key="10">
    <source>
        <dbReference type="Proteomes" id="UP000827092"/>
    </source>
</evidence>
<protein>
    <recommendedName>
        <fullName evidence="11">Alcohol dehydrogenase</fullName>
    </recommendedName>
</protein>
<dbReference type="InterPro" id="IPR013154">
    <property type="entry name" value="ADH-like_N"/>
</dbReference>
<comment type="cofactor">
    <cofactor evidence="1 6">
        <name>Zn(2+)</name>
        <dbReference type="ChEBI" id="CHEBI:29105"/>
    </cofactor>
</comment>
<dbReference type="SUPFAM" id="SSF51735">
    <property type="entry name" value="NAD(P)-binding Rossmann-fold domains"/>
    <property type="match status" value="1"/>
</dbReference>
<dbReference type="GO" id="GO:0051903">
    <property type="term" value="F:S-(hydroxymethyl)glutathione dehydrogenase [NAD(P)+] activity"/>
    <property type="evidence" value="ECO:0007669"/>
    <property type="project" value="TreeGrafter"/>
</dbReference>
<evidence type="ECO:0000313" key="9">
    <source>
        <dbReference type="EMBL" id="KAG8180015.1"/>
    </source>
</evidence>
<evidence type="ECO:0000256" key="6">
    <source>
        <dbReference type="RuleBase" id="RU361277"/>
    </source>
</evidence>
<keyword evidence="5" id="KW-0520">NAD</keyword>
<evidence type="ECO:0000256" key="5">
    <source>
        <dbReference type="ARBA" id="ARBA00023027"/>
    </source>
</evidence>
<dbReference type="Proteomes" id="UP000827092">
    <property type="component" value="Unassembled WGS sequence"/>
</dbReference>
<dbReference type="AlphaFoldDB" id="A0AAV6U735"/>
<dbReference type="PROSITE" id="PS00059">
    <property type="entry name" value="ADH_ZINC"/>
    <property type="match status" value="1"/>
</dbReference>
<comment type="caution">
    <text evidence="9">The sequence shown here is derived from an EMBL/GenBank/DDBJ whole genome shotgun (WGS) entry which is preliminary data.</text>
</comment>
<name>A0AAV6U735_9ARAC</name>
<comment type="similarity">
    <text evidence="6">Belongs to the zinc-containing alcohol dehydrogenase family.</text>
</comment>
<dbReference type="Pfam" id="PF00107">
    <property type="entry name" value="ADH_zinc_N"/>
    <property type="match status" value="1"/>
</dbReference>
<feature type="domain" description="Alcohol dehydrogenase-like N-terminal" evidence="8">
    <location>
        <begin position="34"/>
        <end position="159"/>
    </location>
</feature>
<dbReference type="GO" id="GO:0046294">
    <property type="term" value="P:formaldehyde catabolic process"/>
    <property type="evidence" value="ECO:0007669"/>
    <property type="project" value="TreeGrafter"/>
</dbReference>
<dbReference type="FunFam" id="3.40.50.720:FF:000003">
    <property type="entry name" value="S-(hydroxymethyl)glutathione dehydrogenase"/>
    <property type="match status" value="1"/>
</dbReference>
<feature type="domain" description="Alcohol dehydrogenase-like C-terminal" evidence="7">
    <location>
        <begin position="201"/>
        <end position="332"/>
    </location>
</feature>
<dbReference type="Gene3D" id="3.40.50.720">
    <property type="entry name" value="NAD(P)-binding Rossmann-like Domain"/>
    <property type="match status" value="1"/>
</dbReference>
<keyword evidence="4" id="KW-0560">Oxidoreductase</keyword>
<dbReference type="GO" id="GO:0005829">
    <property type="term" value="C:cytosol"/>
    <property type="evidence" value="ECO:0007669"/>
    <property type="project" value="TreeGrafter"/>
</dbReference>
<dbReference type="Pfam" id="PF08240">
    <property type="entry name" value="ADH_N"/>
    <property type="match status" value="1"/>
</dbReference>
<evidence type="ECO:0000259" key="7">
    <source>
        <dbReference type="Pfam" id="PF00107"/>
    </source>
</evidence>
<dbReference type="GO" id="GO:0008270">
    <property type="term" value="F:zinc ion binding"/>
    <property type="evidence" value="ECO:0007669"/>
    <property type="project" value="InterPro"/>
</dbReference>
<evidence type="ECO:0000256" key="4">
    <source>
        <dbReference type="ARBA" id="ARBA00023002"/>
    </source>
</evidence>
<proteinExistence type="inferred from homology"/>
<dbReference type="EMBL" id="JAFNEN010000591">
    <property type="protein sequence ID" value="KAG8180015.1"/>
    <property type="molecule type" value="Genomic_DNA"/>
</dbReference>
<dbReference type="PANTHER" id="PTHR43880:SF12">
    <property type="entry name" value="ALCOHOL DEHYDROGENASE CLASS-3"/>
    <property type="match status" value="1"/>
</dbReference>
<evidence type="ECO:0000256" key="3">
    <source>
        <dbReference type="ARBA" id="ARBA00022833"/>
    </source>
</evidence>
<reference evidence="9 10" key="1">
    <citation type="journal article" date="2022" name="Nat. Ecol. Evol.">
        <title>A masculinizing supergene underlies an exaggerated male reproductive morph in a spider.</title>
        <authorList>
            <person name="Hendrickx F."/>
            <person name="De Corte Z."/>
            <person name="Sonet G."/>
            <person name="Van Belleghem S.M."/>
            <person name="Kostlbacher S."/>
            <person name="Vangestel C."/>
        </authorList>
    </citation>
    <scope>NUCLEOTIDE SEQUENCE [LARGE SCALE GENOMIC DNA]</scope>
    <source>
        <strain evidence="9">W744_W776</strain>
    </source>
</reference>
<keyword evidence="3 6" id="KW-0862">Zinc</keyword>
<keyword evidence="10" id="KW-1185">Reference proteome</keyword>
<gene>
    <name evidence="9" type="ORF">JTE90_020970</name>
</gene>
<keyword evidence="2 6" id="KW-0479">Metal-binding</keyword>
<evidence type="ECO:0000256" key="2">
    <source>
        <dbReference type="ARBA" id="ARBA00022723"/>
    </source>
</evidence>
<organism evidence="9 10">
    <name type="scientific">Oedothorax gibbosus</name>
    <dbReference type="NCBI Taxonomy" id="931172"/>
    <lineage>
        <taxon>Eukaryota</taxon>
        <taxon>Metazoa</taxon>
        <taxon>Ecdysozoa</taxon>
        <taxon>Arthropoda</taxon>
        <taxon>Chelicerata</taxon>
        <taxon>Arachnida</taxon>
        <taxon>Araneae</taxon>
        <taxon>Araneomorphae</taxon>
        <taxon>Entelegynae</taxon>
        <taxon>Araneoidea</taxon>
        <taxon>Linyphiidae</taxon>
        <taxon>Erigoninae</taxon>
        <taxon>Oedothorax</taxon>
    </lineage>
</organism>
<dbReference type="InterPro" id="IPR011032">
    <property type="entry name" value="GroES-like_sf"/>
</dbReference>
<dbReference type="PANTHER" id="PTHR43880">
    <property type="entry name" value="ALCOHOL DEHYDROGENASE"/>
    <property type="match status" value="1"/>
</dbReference>
<dbReference type="Gene3D" id="3.90.180.10">
    <property type="entry name" value="Medium-chain alcohol dehydrogenases, catalytic domain"/>
    <property type="match status" value="1"/>
</dbReference>
<dbReference type="SUPFAM" id="SSF50129">
    <property type="entry name" value="GroES-like"/>
    <property type="match status" value="2"/>
</dbReference>
<evidence type="ECO:0000259" key="8">
    <source>
        <dbReference type="Pfam" id="PF08240"/>
    </source>
</evidence>
<evidence type="ECO:0008006" key="11">
    <source>
        <dbReference type="Google" id="ProtNLM"/>
    </source>
</evidence>
<sequence length="376" mass="40735">MDTAGKPITCRAAVVWEVGQPYSIETVQVAVPRKGEVRIRMTSTGVCHSDLHVKDGMDKSWVFPSVLGHEGAGLIESVGEGVTSVKPGDTVVLVFEAYCGECRTCKDPRTNFCEKQPRDNFQMDGTTRITCNGEILTQMSSISTFSEYTVTSEINVTKVSSQANPNTLCLAGCCIPTGYGAAMKEAKVPPGSTCAVWGLGGVGMCVLMGCRDSGASKVIGIDTNSKKFELAKTFGATEFLNPKEVSDVPQKLAELTDGGVDFCFVSVGHVPAMEQAFNSSHPQWGKTVVIGLADKGETMRAGVWELLFGRQLVGTFYGSYKARLDIPQLVDKVIEGQIQLNELITHRMPLEKINEAFNMLKTGESLRAIIDFDMLY</sequence>
<dbReference type="InterPro" id="IPR013149">
    <property type="entry name" value="ADH-like_C"/>
</dbReference>
<accession>A0AAV6U735</accession>
<dbReference type="InterPro" id="IPR002328">
    <property type="entry name" value="ADH_Zn_CS"/>
</dbReference>
<dbReference type="InterPro" id="IPR036291">
    <property type="entry name" value="NAD(P)-bd_dom_sf"/>
</dbReference>
<evidence type="ECO:0000256" key="1">
    <source>
        <dbReference type="ARBA" id="ARBA00001947"/>
    </source>
</evidence>